<proteinExistence type="predicted"/>
<dbReference type="WBParaSite" id="RSKR_0000815800.1">
    <property type="protein sequence ID" value="RSKR_0000815800.1"/>
    <property type="gene ID" value="RSKR_0000815800"/>
</dbReference>
<dbReference type="Proteomes" id="UP000095286">
    <property type="component" value="Unplaced"/>
</dbReference>
<evidence type="ECO:0000313" key="1">
    <source>
        <dbReference type="Proteomes" id="UP000095286"/>
    </source>
</evidence>
<name>A0AC35U6Z1_9BILA</name>
<reference evidence="2" key="1">
    <citation type="submission" date="2016-11" db="UniProtKB">
        <authorList>
            <consortium name="WormBaseParasite"/>
        </authorList>
    </citation>
    <scope>IDENTIFICATION</scope>
    <source>
        <strain evidence="2">KR3021</strain>
    </source>
</reference>
<organism evidence="1 2">
    <name type="scientific">Rhabditophanes sp. KR3021</name>
    <dbReference type="NCBI Taxonomy" id="114890"/>
    <lineage>
        <taxon>Eukaryota</taxon>
        <taxon>Metazoa</taxon>
        <taxon>Ecdysozoa</taxon>
        <taxon>Nematoda</taxon>
        <taxon>Chromadorea</taxon>
        <taxon>Rhabditida</taxon>
        <taxon>Tylenchina</taxon>
        <taxon>Panagrolaimomorpha</taxon>
        <taxon>Strongyloidoidea</taxon>
        <taxon>Alloionematidae</taxon>
        <taxon>Rhabditophanes</taxon>
    </lineage>
</organism>
<evidence type="ECO:0000313" key="2">
    <source>
        <dbReference type="WBParaSite" id="RSKR_0000815800.1"/>
    </source>
</evidence>
<accession>A0AC35U6Z1</accession>
<sequence length="293" mass="33367">MIETRAQVEQDEENGRRLLAELKEKESSLCKQLLELNEEEKSLLNQTEELEKLEQKVKDDYSQNYCSLRDIHSDMTSLTLKEANFNGIISSSRDHLEVLTKTNVLNKTFYINVDEKDIGSINGLRLVRLSNENTTIAESNAAWGQCVLCLHVLFNLNQIKATPYELIPVGAFSTIVYTDDAGVKDVKNLHQNSFAIYRSSSYDTAIGYFLNCLRKFDTEFRTKVKVPNNTIFPNTIYKDKIAEGFVPDVNNQSVIWYSGKISLNKHERWTKAMRLMLLNLKAAILATAIAKGI</sequence>
<protein>
    <submittedName>
        <fullName evidence="2">APG6 domain-containing protein</fullName>
    </submittedName>
</protein>